<evidence type="ECO:0000313" key="3">
    <source>
        <dbReference type="Proteomes" id="UP000053342"/>
    </source>
</evidence>
<name>A0A0D2DU04_9EURO</name>
<feature type="region of interest" description="Disordered" evidence="1">
    <location>
        <begin position="63"/>
        <end position="101"/>
    </location>
</feature>
<dbReference type="OrthoDB" id="5407894at2759"/>
<dbReference type="Proteomes" id="UP000053342">
    <property type="component" value="Unassembled WGS sequence"/>
</dbReference>
<feature type="region of interest" description="Disordered" evidence="1">
    <location>
        <begin position="136"/>
        <end position="168"/>
    </location>
</feature>
<protein>
    <submittedName>
        <fullName evidence="2">Uncharacterized protein</fullName>
    </submittedName>
</protein>
<dbReference type="HOGENOM" id="CLU_017164_2_0_1"/>
<feature type="region of interest" description="Disordered" evidence="1">
    <location>
        <begin position="212"/>
        <end position="275"/>
    </location>
</feature>
<dbReference type="GeneID" id="27354378"/>
<keyword evidence="3" id="KW-1185">Reference proteome</keyword>
<dbReference type="AlphaFoldDB" id="A0A0D2DU04"/>
<feature type="compositionally biased region" description="Basic residues" evidence="1">
    <location>
        <begin position="84"/>
        <end position="93"/>
    </location>
</feature>
<organism evidence="2 3">
    <name type="scientific">Exophiala oligosperma</name>
    <dbReference type="NCBI Taxonomy" id="215243"/>
    <lineage>
        <taxon>Eukaryota</taxon>
        <taxon>Fungi</taxon>
        <taxon>Dikarya</taxon>
        <taxon>Ascomycota</taxon>
        <taxon>Pezizomycotina</taxon>
        <taxon>Eurotiomycetes</taxon>
        <taxon>Chaetothyriomycetidae</taxon>
        <taxon>Chaetothyriales</taxon>
        <taxon>Herpotrichiellaceae</taxon>
        <taxon>Exophiala</taxon>
    </lineage>
</organism>
<feature type="compositionally biased region" description="Polar residues" evidence="1">
    <location>
        <begin position="216"/>
        <end position="225"/>
    </location>
</feature>
<evidence type="ECO:0000313" key="2">
    <source>
        <dbReference type="EMBL" id="KIW46648.1"/>
    </source>
</evidence>
<proteinExistence type="predicted"/>
<feature type="compositionally biased region" description="Basic and acidic residues" evidence="1">
    <location>
        <begin position="136"/>
        <end position="146"/>
    </location>
</feature>
<feature type="compositionally biased region" description="Basic and acidic residues" evidence="1">
    <location>
        <begin position="263"/>
        <end position="274"/>
    </location>
</feature>
<dbReference type="RefSeq" id="XP_016266864.1">
    <property type="nucleotide sequence ID" value="XM_016402967.1"/>
</dbReference>
<accession>A0A0D2DU04</accession>
<evidence type="ECO:0000256" key="1">
    <source>
        <dbReference type="SAM" id="MobiDB-lite"/>
    </source>
</evidence>
<dbReference type="EMBL" id="KN847333">
    <property type="protein sequence ID" value="KIW46648.1"/>
    <property type="molecule type" value="Genomic_DNA"/>
</dbReference>
<dbReference type="STRING" id="215243.A0A0D2DU04"/>
<reference evidence="2 3" key="1">
    <citation type="submission" date="2015-01" db="EMBL/GenBank/DDBJ databases">
        <title>The Genome Sequence of Exophiala oligosperma CBS72588.</title>
        <authorList>
            <consortium name="The Broad Institute Genomics Platform"/>
            <person name="Cuomo C."/>
            <person name="de Hoog S."/>
            <person name="Gorbushina A."/>
            <person name="Stielow B."/>
            <person name="Teixiera M."/>
            <person name="Abouelleil A."/>
            <person name="Chapman S.B."/>
            <person name="Priest M."/>
            <person name="Young S.K."/>
            <person name="Wortman J."/>
            <person name="Nusbaum C."/>
            <person name="Birren B."/>
        </authorList>
    </citation>
    <scope>NUCLEOTIDE SEQUENCE [LARGE SCALE GENOMIC DNA]</scope>
    <source>
        <strain evidence="2 3">CBS 72588</strain>
    </source>
</reference>
<sequence length="624" mass="69081">MNPQPLLLDDGLYQIPKRQSVVVQVDELSPILSPSEEGEHHVAMLGRAGIVETAGQGLLKHSEDVRSNLGPSPVHKSQVYGSRRPSKPSRRRRSSVDSVEKVVQRNEVLRLNMRLPHFPRKNMNVNMNTNMDMKGHEAESRTNDAHARRHSTTASHPPSTDLSLSRSNSLPVQPLSVAQSWPQYDRSAFTSLINPCGIVPLLTPPDDLDAFKWDSSPVQSPSSDGIRTVSDVDPDRSHRQEPTGTGEPRPRSTSRPSGIQMPERADLSHDDSSRSDWLSRACQQLASSLGDSTNQYQLQMVVQALPSQPKSKEIMSVFEQVVQAIQNRFSTAPYITITHAVSQVISMDEVPASPPATPNTNYASDDYFQDQTIFTHAAMVPAYHSPPNTTINIGTRPTNIIAVPSSIQVSILERYIPPTTSQEIKDFFTLSRRSYLADRLLELSSNNGTLLLIYPTKQGSLTFANRYVNPIIEPFLRHFVLLNGLFMHVANTLGSLPAVQAMKTYEEIGAAVSAMCGALNQRSPSRGVASRYEIVHSETADVVLDRSVWVDWFVEQEHHRLRQNLVDYHKSGGRMPPPRGQIDVTPAMLAREVVDGIRQSRQPAGNVGLEVGVFVIRRTAATTG</sequence>
<dbReference type="VEuPathDB" id="FungiDB:PV06_02304"/>
<gene>
    <name evidence="2" type="ORF">PV06_02304</name>
</gene>
<feature type="compositionally biased region" description="Polar residues" evidence="1">
    <location>
        <begin position="152"/>
        <end position="168"/>
    </location>
</feature>